<dbReference type="SMART" id="SM00507">
    <property type="entry name" value="HNHc"/>
    <property type="match status" value="1"/>
</dbReference>
<name>A0ABX0UL12_9BACT</name>
<evidence type="ECO:0000259" key="1">
    <source>
        <dbReference type="SMART" id="SM00507"/>
    </source>
</evidence>
<dbReference type="GO" id="GO:0016787">
    <property type="term" value="F:hydrolase activity"/>
    <property type="evidence" value="ECO:0007669"/>
    <property type="project" value="UniProtKB-KW"/>
</dbReference>
<accession>A0ABX0UL12</accession>
<dbReference type="InterPro" id="IPR002711">
    <property type="entry name" value="HNH"/>
</dbReference>
<keyword evidence="3" id="KW-1185">Reference proteome</keyword>
<reference evidence="2 3" key="1">
    <citation type="submission" date="2020-03" db="EMBL/GenBank/DDBJ databases">
        <title>Genomic Encyclopedia of Type Strains, Phase IV (KMG-IV): sequencing the most valuable type-strain genomes for metagenomic binning, comparative biology and taxonomic classification.</title>
        <authorList>
            <person name="Goeker M."/>
        </authorList>
    </citation>
    <scope>NUCLEOTIDE SEQUENCE [LARGE SCALE GENOMIC DNA]</scope>
    <source>
        <strain evidence="2 3">DSM 102865</strain>
    </source>
</reference>
<dbReference type="Proteomes" id="UP001179181">
    <property type="component" value="Unassembled WGS sequence"/>
</dbReference>
<evidence type="ECO:0000313" key="2">
    <source>
        <dbReference type="EMBL" id="NIJ52305.1"/>
    </source>
</evidence>
<keyword evidence="2" id="KW-0378">Hydrolase</keyword>
<feature type="domain" description="HNH nuclease" evidence="1">
    <location>
        <begin position="163"/>
        <end position="222"/>
    </location>
</feature>
<dbReference type="RefSeq" id="WP_310588516.1">
    <property type="nucleotide sequence ID" value="NZ_JAASQJ010000001.1"/>
</dbReference>
<dbReference type="InterPro" id="IPR003615">
    <property type="entry name" value="HNH_nuc"/>
</dbReference>
<protein>
    <submittedName>
        <fullName evidence="2">5-methylcytosine-specific restriction protein A</fullName>
        <ecNumber evidence="2">3.1.21.-</ecNumber>
    </submittedName>
</protein>
<dbReference type="CDD" id="cd00085">
    <property type="entry name" value="HNHc"/>
    <property type="match status" value="1"/>
</dbReference>
<comment type="caution">
    <text evidence="2">The sequence shown here is derived from an EMBL/GenBank/DDBJ whole genome shotgun (WGS) entry which is preliminary data.</text>
</comment>
<dbReference type="Pfam" id="PF01844">
    <property type="entry name" value="HNH"/>
    <property type="match status" value="1"/>
</dbReference>
<dbReference type="EMBL" id="JAASQJ010000001">
    <property type="protein sequence ID" value="NIJ52305.1"/>
    <property type="molecule type" value="Genomic_DNA"/>
</dbReference>
<sequence length="247" mass="27343">MRYQHLTLLFMGETLRIGWTYHELEVAVDAYLLMMAFQKSKQTYSKAEIRRKTLEGGLKNRSSASFEYRMQNISAVIADFGLLPVTGYLPASNIGRNAEIIKSILSTRLGLDSTIVAPTSNEAELENNVGILLQSGVIKKPIGVLKPARCEMTGQSSFYRSVLVKAWILQAASGICEGCDTPAPFNLTNGQPYLEVHHVKPLAEGGPDVVENVVALCPNCHRRCHLSVDRDAFTANLYLRVYRLVPA</sequence>
<dbReference type="EC" id="3.1.21.-" evidence="2"/>
<proteinExistence type="predicted"/>
<dbReference type="Gene3D" id="1.10.30.50">
    <property type="match status" value="1"/>
</dbReference>
<evidence type="ECO:0000313" key="3">
    <source>
        <dbReference type="Proteomes" id="UP001179181"/>
    </source>
</evidence>
<organism evidence="2 3">
    <name type="scientific">Dyadobacter arcticus</name>
    <dbReference type="NCBI Taxonomy" id="1078754"/>
    <lineage>
        <taxon>Bacteria</taxon>
        <taxon>Pseudomonadati</taxon>
        <taxon>Bacteroidota</taxon>
        <taxon>Cytophagia</taxon>
        <taxon>Cytophagales</taxon>
        <taxon>Spirosomataceae</taxon>
        <taxon>Dyadobacter</taxon>
    </lineage>
</organism>
<gene>
    <name evidence="2" type="ORF">FHS68_001461</name>
</gene>